<dbReference type="PROSITE" id="PS50928">
    <property type="entry name" value="ABC_TM1"/>
    <property type="match status" value="1"/>
</dbReference>
<proteinExistence type="inferred from homology"/>
<name>A0A3D9QWE6_9BACL</name>
<evidence type="ECO:0000256" key="6">
    <source>
        <dbReference type="ARBA" id="ARBA00023136"/>
    </source>
</evidence>
<dbReference type="InterPro" id="IPR000515">
    <property type="entry name" value="MetI-like"/>
</dbReference>
<accession>A0A3D9QWE6</accession>
<dbReference type="PANTHER" id="PTHR43005">
    <property type="entry name" value="BLR7065 PROTEIN"/>
    <property type="match status" value="1"/>
</dbReference>
<dbReference type="PANTHER" id="PTHR43005:SF1">
    <property type="entry name" value="SPERMIDINE_PUTRESCINE TRANSPORT SYSTEM PERMEASE PROTEIN"/>
    <property type="match status" value="1"/>
</dbReference>
<evidence type="ECO:0000256" key="3">
    <source>
        <dbReference type="ARBA" id="ARBA00022475"/>
    </source>
</evidence>
<keyword evidence="3" id="KW-1003">Cell membrane</keyword>
<dbReference type="EMBL" id="QTTN01000033">
    <property type="protein sequence ID" value="REE69554.1"/>
    <property type="molecule type" value="Genomic_DNA"/>
</dbReference>
<dbReference type="InterPro" id="IPR035906">
    <property type="entry name" value="MetI-like_sf"/>
</dbReference>
<dbReference type="Gene3D" id="1.10.3720.10">
    <property type="entry name" value="MetI-like"/>
    <property type="match status" value="1"/>
</dbReference>
<keyword evidence="9" id="KW-0762">Sugar transport</keyword>
<feature type="transmembrane region" description="Helical" evidence="7">
    <location>
        <begin position="280"/>
        <end position="305"/>
    </location>
</feature>
<dbReference type="SUPFAM" id="SSF161098">
    <property type="entry name" value="MetI-like"/>
    <property type="match status" value="1"/>
</dbReference>
<comment type="caution">
    <text evidence="9">The sequence shown here is derived from an EMBL/GenBank/DDBJ whole genome shotgun (WGS) entry which is preliminary data.</text>
</comment>
<organism evidence="9 10">
    <name type="scientific">Paenibacillus taihuensis</name>
    <dbReference type="NCBI Taxonomy" id="1156355"/>
    <lineage>
        <taxon>Bacteria</taxon>
        <taxon>Bacillati</taxon>
        <taxon>Bacillota</taxon>
        <taxon>Bacilli</taxon>
        <taxon>Bacillales</taxon>
        <taxon>Paenibacillaceae</taxon>
        <taxon>Paenibacillus</taxon>
    </lineage>
</organism>
<protein>
    <submittedName>
        <fullName evidence="9">Multiple sugar transport system permease protein</fullName>
    </submittedName>
</protein>
<feature type="transmembrane region" description="Helical" evidence="7">
    <location>
        <begin position="119"/>
        <end position="140"/>
    </location>
</feature>
<keyword evidence="6 7" id="KW-0472">Membrane</keyword>
<dbReference type="AlphaFoldDB" id="A0A3D9QWE6"/>
<evidence type="ECO:0000256" key="5">
    <source>
        <dbReference type="ARBA" id="ARBA00022989"/>
    </source>
</evidence>
<reference evidence="9 10" key="1">
    <citation type="submission" date="2018-08" db="EMBL/GenBank/DDBJ databases">
        <title>Genomic Encyclopedia of Type Strains, Phase III (KMG-III): the genomes of soil and plant-associated and newly described type strains.</title>
        <authorList>
            <person name="Whitman W."/>
        </authorList>
    </citation>
    <scope>NUCLEOTIDE SEQUENCE [LARGE SCALE GENOMIC DNA]</scope>
    <source>
        <strain evidence="9 10">CGMCC 1.10966</strain>
    </source>
</reference>
<keyword evidence="5 7" id="KW-1133">Transmembrane helix</keyword>
<feature type="transmembrane region" description="Helical" evidence="7">
    <location>
        <begin position="24"/>
        <end position="50"/>
    </location>
</feature>
<keyword evidence="2 7" id="KW-0813">Transport</keyword>
<evidence type="ECO:0000259" key="8">
    <source>
        <dbReference type="PROSITE" id="PS50928"/>
    </source>
</evidence>
<evidence type="ECO:0000256" key="7">
    <source>
        <dbReference type="RuleBase" id="RU363032"/>
    </source>
</evidence>
<keyword evidence="10" id="KW-1185">Reference proteome</keyword>
<feature type="transmembrane region" description="Helical" evidence="7">
    <location>
        <begin position="88"/>
        <end position="107"/>
    </location>
</feature>
<dbReference type="GO" id="GO:0055085">
    <property type="term" value="P:transmembrane transport"/>
    <property type="evidence" value="ECO:0007669"/>
    <property type="project" value="InterPro"/>
</dbReference>
<comment type="subcellular location">
    <subcellularLocation>
        <location evidence="1 7">Cell membrane</location>
        <topology evidence="1 7">Multi-pass membrane protein</topology>
    </subcellularLocation>
</comment>
<evidence type="ECO:0000313" key="10">
    <source>
        <dbReference type="Proteomes" id="UP000256304"/>
    </source>
</evidence>
<sequence length="311" mass="34707">MREGTRVSRSTHIWNELKRSRTAYLFLAPFMICFIVFIVVPVFTAALLSFTSFNSIQPPKFVGLLNFKIMLTRDSVLMKYVIPNTFKFAVFVGPIGYAMQFLLAWLISQLPKRLKKVYVMAIYTPSIAGGVLISTVWVVLFSGDRLGYLNNALINLGLISQPIAWTQSASYLLGIMIFVTIWGSMGVGFLSLFAGLQNVDPTLYEAGKIDGIKNKLQELWYITLPSMKPQMLFAAVMSIVGALNAGQIGVQLSGQNPTPNYAGQLIQNHIDDYGFIRYELGYATALTFMLLVAAYSFTRLTWLVLGNEDDN</sequence>
<evidence type="ECO:0000256" key="1">
    <source>
        <dbReference type="ARBA" id="ARBA00004651"/>
    </source>
</evidence>
<feature type="transmembrane region" description="Helical" evidence="7">
    <location>
        <begin position="171"/>
        <end position="194"/>
    </location>
</feature>
<evidence type="ECO:0000256" key="2">
    <source>
        <dbReference type="ARBA" id="ARBA00022448"/>
    </source>
</evidence>
<evidence type="ECO:0000256" key="4">
    <source>
        <dbReference type="ARBA" id="ARBA00022692"/>
    </source>
</evidence>
<comment type="similarity">
    <text evidence="7">Belongs to the binding-protein-dependent transport system permease family.</text>
</comment>
<dbReference type="CDD" id="cd06261">
    <property type="entry name" value="TM_PBP2"/>
    <property type="match status" value="1"/>
</dbReference>
<gene>
    <name evidence="9" type="ORF">A8990_13319</name>
</gene>
<dbReference type="Pfam" id="PF00528">
    <property type="entry name" value="BPD_transp_1"/>
    <property type="match status" value="1"/>
</dbReference>
<evidence type="ECO:0000313" key="9">
    <source>
        <dbReference type="EMBL" id="REE69554.1"/>
    </source>
</evidence>
<dbReference type="GO" id="GO:0005886">
    <property type="term" value="C:plasma membrane"/>
    <property type="evidence" value="ECO:0007669"/>
    <property type="project" value="UniProtKB-SubCell"/>
</dbReference>
<keyword evidence="4 7" id="KW-0812">Transmembrane</keyword>
<feature type="domain" description="ABC transmembrane type-1" evidence="8">
    <location>
        <begin position="82"/>
        <end position="301"/>
    </location>
</feature>
<dbReference type="Proteomes" id="UP000256304">
    <property type="component" value="Unassembled WGS sequence"/>
</dbReference>